<evidence type="ECO:0000256" key="1">
    <source>
        <dbReference type="SAM" id="MobiDB-lite"/>
    </source>
</evidence>
<comment type="caution">
    <text evidence="2">The sequence shown here is derived from an EMBL/GenBank/DDBJ whole genome shotgun (WGS) entry which is preliminary data.</text>
</comment>
<dbReference type="RefSeq" id="XP_003118313.2">
    <property type="nucleotide sequence ID" value="XM_003118265.2"/>
</dbReference>
<dbReference type="GeneID" id="9825356"/>
<sequence>MARFSQDELVNAFNKYMPKRPIYPPLVYDQESCDNSSTESEGSGDEEEDYSKRMTVSIYFNTEMSPECLKAWNQAPFCKIPDVYLYDNIQVALRLALRKLVNLKVKPSNPIEWLGYCLLNINVREEILPTNDHKIKLNSDQRNFTVGATFIPELLAHVNRPSVVRHTQGKAVSIIGKRKFPSD</sequence>
<protein>
    <submittedName>
        <fullName evidence="2">Uncharacterized protein</fullName>
    </submittedName>
</protein>
<dbReference type="AlphaFoldDB" id="A0A6A5FZT5"/>
<dbReference type="EMBL" id="WUAV01000006">
    <property type="protein sequence ID" value="KAF1747965.1"/>
    <property type="molecule type" value="Genomic_DNA"/>
</dbReference>
<evidence type="ECO:0000313" key="3">
    <source>
        <dbReference type="Proteomes" id="UP000483820"/>
    </source>
</evidence>
<accession>A0A6A5FZT5</accession>
<name>A0A6A5FZT5_CAERE</name>
<dbReference type="KEGG" id="crq:GCK72_024431"/>
<gene>
    <name evidence="2" type="ORF">GCK72_024431</name>
</gene>
<evidence type="ECO:0000313" key="2">
    <source>
        <dbReference type="EMBL" id="KAF1747965.1"/>
    </source>
</evidence>
<reference evidence="2 3" key="1">
    <citation type="submission" date="2019-12" db="EMBL/GenBank/DDBJ databases">
        <title>Chromosome-level assembly of the Caenorhabditis remanei genome.</title>
        <authorList>
            <person name="Teterina A.A."/>
            <person name="Willis J.H."/>
            <person name="Phillips P.C."/>
        </authorList>
    </citation>
    <scope>NUCLEOTIDE SEQUENCE [LARGE SCALE GENOMIC DNA]</scope>
    <source>
        <strain evidence="2 3">PX506</strain>
        <tissue evidence="2">Whole organism</tissue>
    </source>
</reference>
<organism evidence="2 3">
    <name type="scientific">Caenorhabditis remanei</name>
    <name type="common">Caenorhabditis vulgaris</name>
    <dbReference type="NCBI Taxonomy" id="31234"/>
    <lineage>
        <taxon>Eukaryota</taxon>
        <taxon>Metazoa</taxon>
        <taxon>Ecdysozoa</taxon>
        <taxon>Nematoda</taxon>
        <taxon>Chromadorea</taxon>
        <taxon>Rhabditida</taxon>
        <taxon>Rhabditina</taxon>
        <taxon>Rhabditomorpha</taxon>
        <taxon>Rhabditoidea</taxon>
        <taxon>Rhabditidae</taxon>
        <taxon>Peloderinae</taxon>
        <taxon>Caenorhabditis</taxon>
    </lineage>
</organism>
<feature type="region of interest" description="Disordered" evidence="1">
    <location>
        <begin position="28"/>
        <end position="49"/>
    </location>
</feature>
<dbReference type="Proteomes" id="UP000483820">
    <property type="component" value="Chromosome X"/>
</dbReference>
<proteinExistence type="predicted"/>
<dbReference type="CTD" id="9825356"/>